<evidence type="ECO:0000313" key="2">
    <source>
        <dbReference type="EMBL" id="MDR9771699.1"/>
    </source>
</evidence>
<feature type="domain" description="Glycosyltransferase 2-like" evidence="1">
    <location>
        <begin position="5"/>
        <end position="117"/>
    </location>
</feature>
<dbReference type="RefSeq" id="WP_310865465.1">
    <property type="nucleotide sequence ID" value="NZ_JAVLSF010000002.1"/>
</dbReference>
<keyword evidence="2" id="KW-0328">Glycosyltransferase</keyword>
<dbReference type="Pfam" id="PF00535">
    <property type="entry name" value="Glycos_transf_2"/>
    <property type="match status" value="1"/>
</dbReference>
<keyword evidence="2" id="KW-0808">Transferase</keyword>
<dbReference type="GO" id="GO:0016757">
    <property type="term" value="F:glycosyltransferase activity"/>
    <property type="evidence" value="ECO:0007669"/>
    <property type="project" value="UniProtKB-KW"/>
</dbReference>
<proteinExistence type="predicted"/>
<dbReference type="InterPro" id="IPR029044">
    <property type="entry name" value="Nucleotide-diphossugar_trans"/>
</dbReference>
<accession>A0AAJ2GRL0</accession>
<dbReference type="InterPro" id="IPR001173">
    <property type="entry name" value="Glyco_trans_2-like"/>
</dbReference>
<protein>
    <submittedName>
        <fullName evidence="2">Glycosyltransferase</fullName>
        <ecNumber evidence="2">2.4.-.-</ecNumber>
    </submittedName>
</protein>
<sequence>MRVAVITPYYKEPNELLEQCRASVLDQTLSCDHIFVADGFPNDVVGRWRAKHFILPNAHGDAGNMARVIGSLSAFAQGYDAVAFLDADNWYRPDHIQRLLELHRRTGAAVCTSRRSMHRADGSYMFDDSKSDGRTHVDTNCLFLTRPSLPIIARWAYMPRELYPVGDSVYWSSIRSSRLSCSHEPTATVCYRTTWEADYKRMGEPAPAGSKTLTFTDQPYYWFKSLPARDRWRIWQDFGFPLRRRTVAKLVGQYALSRLSPYSYLGAKHEY</sequence>
<evidence type="ECO:0000313" key="3">
    <source>
        <dbReference type="Proteomes" id="UP001268610"/>
    </source>
</evidence>
<reference evidence="2" key="1">
    <citation type="submission" date="2023-04" db="EMBL/GenBank/DDBJ databases">
        <title>Genomic characterization of faba bean (Vicia faba) microsymbionts in Mexican soils.</title>
        <authorList>
            <person name="Rivera Orduna F.N."/>
            <person name="Guevara-Luna J."/>
            <person name="Yan J."/>
            <person name="Arroyo-Herrera I."/>
            <person name="Li Y."/>
            <person name="Vasquez-Murrieta M.S."/>
            <person name="Wang E.T."/>
        </authorList>
    </citation>
    <scope>NUCLEOTIDE SEQUENCE</scope>
    <source>
        <strain evidence="2">CH26</strain>
    </source>
</reference>
<comment type="caution">
    <text evidence="2">The sequence shown here is derived from an EMBL/GenBank/DDBJ whole genome shotgun (WGS) entry which is preliminary data.</text>
</comment>
<dbReference type="SUPFAM" id="SSF53448">
    <property type="entry name" value="Nucleotide-diphospho-sugar transferases"/>
    <property type="match status" value="1"/>
</dbReference>
<organism evidence="2 3">
    <name type="scientific">Rhizobium hidalgonense</name>
    <dbReference type="NCBI Taxonomy" id="1538159"/>
    <lineage>
        <taxon>Bacteria</taxon>
        <taxon>Pseudomonadati</taxon>
        <taxon>Pseudomonadota</taxon>
        <taxon>Alphaproteobacteria</taxon>
        <taxon>Hyphomicrobiales</taxon>
        <taxon>Rhizobiaceae</taxon>
        <taxon>Rhizobium/Agrobacterium group</taxon>
        <taxon>Rhizobium</taxon>
    </lineage>
</organism>
<dbReference type="EMBL" id="JAVLSF010000002">
    <property type="protein sequence ID" value="MDR9771699.1"/>
    <property type="molecule type" value="Genomic_DNA"/>
</dbReference>
<gene>
    <name evidence="2" type="ORF">RJJ65_03315</name>
</gene>
<evidence type="ECO:0000259" key="1">
    <source>
        <dbReference type="Pfam" id="PF00535"/>
    </source>
</evidence>
<dbReference type="Gene3D" id="3.90.550.10">
    <property type="entry name" value="Spore Coat Polysaccharide Biosynthesis Protein SpsA, Chain A"/>
    <property type="match status" value="1"/>
</dbReference>
<name>A0AAJ2GRL0_9HYPH</name>
<dbReference type="EC" id="2.4.-.-" evidence="2"/>
<dbReference type="AlphaFoldDB" id="A0AAJ2GRL0"/>
<dbReference type="CDD" id="cd00761">
    <property type="entry name" value="Glyco_tranf_GTA_type"/>
    <property type="match status" value="1"/>
</dbReference>
<dbReference type="Proteomes" id="UP001268610">
    <property type="component" value="Unassembled WGS sequence"/>
</dbReference>